<evidence type="ECO:0000256" key="4">
    <source>
        <dbReference type="ARBA" id="ARBA00023157"/>
    </source>
</evidence>
<evidence type="ECO:0000256" key="3">
    <source>
        <dbReference type="ARBA" id="ARBA00022525"/>
    </source>
</evidence>
<organism evidence="6 7">
    <name type="scientific">Clavelina lepadiformis</name>
    <name type="common">Light-bulb sea squirt</name>
    <name type="synonym">Ascidia lepadiformis</name>
    <dbReference type="NCBI Taxonomy" id="159417"/>
    <lineage>
        <taxon>Eukaryota</taxon>
        <taxon>Metazoa</taxon>
        <taxon>Chordata</taxon>
        <taxon>Tunicata</taxon>
        <taxon>Ascidiacea</taxon>
        <taxon>Aplousobranchia</taxon>
        <taxon>Clavelinidae</taxon>
        <taxon>Clavelina</taxon>
    </lineage>
</organism>
<proteinExistence type="inferred from homology"/>
<keyword evidence="3" id="KW-0964">Secreted</keyword>
<keyword evidence="4" id="KW-1015">Disulfide bond</keyword>
<dbReference type="Proteomes" id="UP001642483">
    <property type="component" value="Unassembled WGS sequence"/>
</dbReference>
<evidence type="ECO:0000313" key="7">
    <source>
        <dbReference type="Proteomes" id="UP001642483"/>
    </source>
</evidence>
<dbReference type="EMBL" id="CAWYQH010000002">
    <property type="protein sequence ID" value="CAK8673373.1"/>
    <property type="molecule type" value="Genomic_DNA"/>
</dbReference>
<keyword evidence="7" id="KW-1185">Reference proteome</keyword>
<evidence type="ECO:0000256" key="5">
    <source>
        <dbReference type="SAM" id="SignalP"/>
    </source>
</evidence>
<gene>
    <name evidence="6" type="ORF">CVLEPA_LOCUS3169</name>
</gene>
<evidence type="ECO:0000256" key="2">
    <source>
        <dbReference type="ARBA" id="ARBA00010352"/>
    </source>
</evidence>
<keyword evidence="5" id="KW-0732">Signal</keyword>
<reference evidence="6 7" key="1">
    <citation type="submission" date="2024-02" db="EMBL/GenBank/DDBJ databases">
        <authorList>
            <person name="Daric V."/>
            <person name="Darras S."/>
        </authorList>
    </citation>
    <scope>NUCLEOTIDE SEQUENCE [LARGE SCALE GENOMIC DNA]</scope>
</reference>
<comment type="similarity">
    <text evidence="2">Belongs to the beta-microseminoprotein family.</text>
</comment>
<feature type="chain" id="PRO_5045705914" evidence="5">
    <location>
        <begin position="25"/>
        <end position="109"/>
    </location>
</feature>
<accession>A0ABP0F0Y7</accession>
<evidence type="ECO:0000313" key="6">
    <source>
        <dbReference type="EMBL" id="CAK8673373.1"/>
    </source>
</evidence>
<dbReference type="Pfam" id="PF05825">
    <property type="entry name" value="PSP94"/>
    <property type="match status" value="1"/>
</dbReference>
<evidence type="ECO:0000256" key="1">
    <source>
        <dbReference type="ARBA" id="ARBA00004613"/>
    </source>
</evidence>
<comment type="caution">
    <text evidence="6">The sequence shown here is derived from an EMBL/GenBank/DDBJ whole genome shotgun (WGS) entry which is preliminary data.</text>
</comment>
<dbReference type="InterPro" id="IPR008735">
    <property type="entry name" value="PSP94"/>
</dbReference>
<comment type="subcellular location">
    <subcellularLocation>
        <location evidence="1">Secreted</location>
    </subcellularLocation>
</comment>
<dbReference type="Gene3D" id="2.60.40.1900">
    <property type="entry name" value="Beta-microseminoprotein (PSP94) domain"/>
    <property type="match status" value="1"/>
</dbReference>
<feature type="signal peptide" evidence="5">
    <location>
        <begin position="1"/>
        <end position="24"/>
    </location>
</feature>
<sequence length="109" mass="12072">MANLSTAVFLSCCLMLAFLEEPEAFCFMEPNGCEKYKPGDIWETDDCLSCECVVDQNDSDVAACCSIYSTPTGVHEDCEVIWKQEECKYDVIDKNTKGPCGHMHGVVGK</sequence>
<name>A0ABP0F0Y7_CLALP</name>
<protein>
    <submittedName>
        <fullName evidence="6">Uncharacterized protein</fullName>
    </submittedName>
</protein>